<dbReference type="RefSeq" id="WP_189535667.1">
    <property type="nucleotide sequence ID" value="NZ_BMYX01000019.1"/>
</dbReference>
<dbReference type="Proteomes" id="UP000645257">
    <property type="component" value="Unassembled WGS sequence"/>
</dbReference>
<name>A0A918P5Y9_9NEIS</name>
<reference evidence="1" key="1">
    <citation type="journal article" date="2014" name="Int. J. Syst. Evol. Microbiol.">
        <title>Complete genome sequence of Corynebacterium casei LMG S-19264T (=DSM 44701T), isolated from a smear-ripened cheese.</title>
        <authorList>
            <consortium name="US DOE Joint Genome Institute (JGI-PGF)"/>
            <person name="Walter F."/>
            <person name="Albersmeier A."/>
            <person name="Kalinowski J."/>
            <person name="Ruckert C."/>
        </authorList>
    </citation>
    <scope>NUCLEOTIDE SEQUENCE</scope>
    <source>
        <strain evidence="1">KCTC 32182</strain>
    </source>
</reference>
<accession>A0A918P5Y9</accession>
<organism evidence="1 2">
    <name type="scientific">Paludibacterium paludis</name>
    <dbReference type="NCBI Taxonomy" id="1225769"/>
    <lineage>
        <taxon>Bacteria</taxon>
        <taxon>Pseudomonadati</taxon>
        <taxon>Pseudomonadota</taxon>
        <taxon>Betaproteobacteria</taxon>
        <taxon>Neisseriales</taxon>
        <taxon>Chromobacteriaceae</taxon>
        <taxon>Paludibacterium</taxon>
    </lineage>
</organism>
<comment type="caution">
    <text evidence="1">The sequence shown here is derived from an EMBL/GenBank/DDBJ whole genome shotgun (WGS) entry which is preliminary data.</text>
</comment>
<dbReference type="GO" id="GO:0008237">
    <property type="term" value="F:metallopeptidase activity"/>
    <property type="evidence" value="ECO:0007669"/>
    <property type="project" value="InterPro"/>
</dbReference>
<gene>
    <name evidence="1" type="ORF">GCM10011289_29340</name>
</gene>
<proteinExistence type="predicted"/>
<dbReference type="Gene3D" id="3.40.390.10">
    <property type="entry name" value="Collagenase (Catalytic Domain)"/>
    <property type="match status" value="1"/>
</dbReference>
<reference evidence="1" key="2">
    <citation type="submission" date="2020-09" db="EMBL/GenBank/DDBJ databases">
        <authorList>
            <person name="Sun Q."/>
            <person name="Kim S."/>
        </authorList>
    </citation>
    <scope>NUCLEOTIDE SEQUENCE</scope>
    <source>
        <strain evidence="1">KCTC 32182</strain>
    </source>
</reference>
<dbReference type="InterPro" id="IPR024079">
    <property type="entry name" value="MetalloPept_cat_dom_sf"/>
</dbReference>
<sequence length="349" mass="38352">MPIVIDAGVPAHIVDDALKIIEDKTTLRFRRLDSSADVIPDTVIRVRWHYLKTRFDSHPCRVDSTDPLNIEVTSACAYQGFVLRGLAAALGLHHVHRNTTNETPYIVCNDPNTILHDASMILHPARAAYCPVKLDRDSPLNDDPACSPTHTTRVDTGGVIGNLSDADIEQLNKRYPSPGGKSPRSIGATVATIVKTNADPAIRVVHNHYRPGGGLTSISSLDPATPIPVVTLFKKGHVLSDPDLDVNNASRSPDPDFHLRNVVAIPASGPTTNLVTEFQPYLLATRPKYHAMWKLFINNPAAAWVRDHPHRVVATYGSVEEPKIRVFDLPLRIVLDNPPASPLFTFTER</sequence>
<dbReference type="AlphaFoldDB" id="A0A918P5Y9"/>
<protein>
    <submittedName>
        <fullName evidence="1">Uncharacterized protein</fullName>
    </submittedName>
</protein>
<keyword evidence="2" id="KW-1185">Reference proteome</keyword>
<dbReference type="EMBL" id="BMYX01000019">
    <property type="protein sequence ID" value="GGY23792.1"/>
    <property type="molecule type" value="Genomic_DNA"/>
</dbReference>
<evidence type="ECO:0000313" key="2">
    <source>
        <dbReference type="Proteomes" id="UP000645257"/>
    </source>
</evidence>
<evidence type="ECO:0000313" key="1">
    <source>
        <dbReference type="EMBL" id="GGY23792.1"/>
    </source>
</evidence>